<dbReference type="OrthoDB" id="10308615at2759"/>
<feature type="signal peptide" evidence="9">
    <location>
        <begin position="1"/>
        <end position="27"/>
    </location>
</feature>
<evidence type="ECO:0000256" key="5">
    <source>
        <dbReference type="ARBA" id="ARBA00022577"/>
    </source>
</evidence>
<dbReference type="GO" id="GO:0031640">
    <property type="term" value="P:killing of cells of another organism"/>
    <property type="evidence" value="ECO:0007669"/>
    <property type="project" value="UniProtKB-KW"/>
</dbReference>
<dbReference type="GO" id="GO:0005576">
    <property type="term" value="C:extracellular region"/>
    <property type="evidence" value="ECO:0007669"/>
    <property type="project" value="UniProtKB-SubCell"/>
</dbReference>
<dbReference type="Gene3D" id="3.30.30.10">
    <property type="entry name" value="Knottin, scorpion toxin-like"/>
    <property type="match status" value="1"/>
</dbReference>
<dbReference type="AlphaFoldDB" id="A0A8X7R8C1"/>
<dbReference type="Proteomes" id="UP000886595">
    <property type="component" value="Unassembled WGS sequence"/>
</dbReference>
<dbReference type="EMBL" id="JAAMPC010000011">
    <property type="protein sequence ID" value="KAG2281853.1"/>
    <property type="molecule type" value="Genomic_DNA"/>
</dbReference>
<evidence type="ECO:0000256" key="4">
    <source>
        <dbReference type="ARBA" id="ARBA00022529"/>
    </source>
</evidence>
<dbReference type="Pfam" id="PF00304">
    <property type="entry name" value="Gamma-thionin"/>
    <property type="match status" value="1"/>
</dbReference>
<evidence type="ECO:0000259" key="10">
    <source>
        <dbReference type="SMART" id="SM00505"/>
    </source>
</evidence>
<dbReference type="PANTHER" id="PTHR33147">
    <property type="entry name" value="DEFENSIN-LIKE PROTEIN 1"/>
    <property type="match status" value="1"/>
</dbReference>
<keyword evidence="12" id="KW-1185">Reference proteome</keyword>
<keyword evidence="3" id="KW-0964">Secreted</keyword>
<dbReference type="SMART" id="SM00505">
    <property type="entry name" value="Knot1"/>
    <property type="match status" value="1"/>
</dbReference>
<evidence type="ECO:0000256" key="1">
    <source>
        <dbReference type="ARBA" id="ARBA00004613"/>
    </source>
</evidence>
<gene>
    <name evidence="11" type="ORF">Bca52824_053073</name>
</gene>
<organism evidence="11 12">
    <name type="scientific">Brassica carinata</name>
    <name type="common">Ethiopian mustard</name>
    <name type="synonym">Abyssinian cabbage</name>
    <dbReference type="NCBI Taxonomy" id="52824"/>
    <lineage>
        <taxon>Eukaryota</taxon>
        <taxon>Viridiplantae</taxon>
        <taxon>Streptophyta</taxon>
        <taxon>Embryophyta</taxon>
        <taxon>Tracheophyta</taxon>
        <taxon>Spermatophyta</taxon>
        <taxon>Magnoliopsida</taxon>
        <taxon>eudicotyledons</taxon>
        <taxon>Gunneridae</taxon>
        <taxon>Pentapetalae</taxon>
        <taxon>rosids</taxon>
        <taxon>malvids</taxon>
        <taxon>Brassicales</taxon>
        <taxon>Brassicaceae</taxon>
        <taxon>Brassiceae</taxon>
        <taxon>Brassica</taxon>
    </lineage>
</organism>
<evidence type="ECO:0000256" key="7">
    <source>
        <dbReference type="ARBA" id="ARBA00022821"/>
    </source>
</evidence>
<keyword evidence="4" id="KW-0929">Antimicrobial</keyword>
<name>A0A8X7R8C1_BRACI</name>
<feature type="domain" description="Knottins-like" evidence="10">
    <location>
        <begin position="37"/>
        <end position="87"/>
    </location>
</feature>
<dbReference type="SUPFAM" id="SSF57095">
    <property type="entry name" value="Scorpion toxin-like"/>
    <property type="match status" value="1"/>
</dbReference>
<keyword evidence="6 9" id="KW-0732">Signal</keyword>
<feature type="chain" id="PRO_5036463022" description="Knottins-like domain-containing protein" evidence="9">
    <location>
        <begin position="28"/>
        <end position="91"/>
    </location>
</feature>
<dbReference type="InterPro" id="IPR036574">
    <property type="entry name" value="Scorpion_toxin-like_sf"/>
</dbReference>
<protein>
    <recommendedName>
        <fullName evidence="10">Knottins-like domain-containing protein</fullName>
    </recommendedName>
</protein>
<dbReference type="PANTHER" id="PTHR33147:SF37">
    <property type="entry name" value="DEFENSIN-LIKE PROTEIN 14-RELATED"/>
    <property type="match status" value="1"/>
</dbReference>
<proteinExistence type="inferred from homology"/>
<reference evidence="11 12" key="1">
    <citation type="submission" date="2020-02" db="EMBL/GenBank/DDBJ databases">
        <authorList>
            <person name="Ma Q."/>
            <person name="Huang Y."/>
            <person name="Song X."/>
            <person name="Pei D."/>
        </authorList>
    </citation>
    <scope>NUCLEOTIDE SEQUENCE [LARGE SCALE GENOMIC DNA]</scope>
    <source>
        <strain evidence="11">Sxm20200214</strain>
        <tissue evidence="11">Leaf</tissue>
    </source>
</reference>
<comment type="subcellular location">
    <subcellularLocation>
        <location evidence="1">Secreted</location>
    </subcellularLocation>
</comment>
<evidence type="ECO:0000256" key="9">
    <source>
        <dbReference type="SAM" id="SignalP"/>
    </source>
</evidence>
<evidence type="ECO:0000256" key="6">
    <source>
        <dbReference type="ARBA" id="ARBA00022729"/>
    </source>
</evidence>
<keyword evidence="8" id="KW-1015">Disulfide bond</keyword>
<sequence>MAKFASIITLLFAALVLFAALGDYVYAEASALRGGKRCEKRNSSTSFSGVCQYDNACMNQCINLEGAQDGKCNNAVPTPKCICYFPCFPNS</sequence>
<dbReference type="InterPro" id="IPR003614">
    <property type="entry name" value="Knottins"/>
</dbReference>
<keyword evidence="5" id="KW-0295">Fungicide</keyword>
<evidence type="ECO:0000313" key="12">
    <source>
        <dbReference type="Proteomes" id="UP000886595"/>
    </source>
</evidence>
<evidence type="ECO:0000256" key="3">
    <source>
        <dbReference type="ARBA" id="ARBA00022525"/>
    </source>
</evidence>
<evidence type="ECO:0000256" key="2">
    <source>
        <dbReference type="ARBA" id="ARBA00006722"/>
    </source>
</evidence>
<dbReference type="GO" id="GO:0050832">
    <property type="term" value="P:defense response to fungus"/>
    <property type="evidence" value="ECO:0007669"/>
    <property type="project" value="UniProtKB-KW"/>
</dbReference>
<keyword evidence="7" id="KW-0611">Plant defense</keyword>
<accession>A0A8X7R8C1</accession>
<evidence type="ECO:0000313" key="11">
    <source>
        <dbReference type="EMBL" id="KAG2281853.1"/>
    </source>
</evidence>
<evidence type="ECO:0000256" key="8">
    <source>
        <dbReference type="ARBA" id="ARBA00023157"/>
    </source>
</evidence>
<comment type="caution">
    <text evidence="11">The sequence shown here is derived from an EMBL/GenBank/DDBJ whole genome shotgun (WGS) entry which is preliminary data.</text>
</comment>
<comment type="similarity">
    <text evidence="2">Belongs to the DEFL family.</text>
</comment>